<sequence length="115" mass="14386">MAMIYFATAMNMDYMQKEIKRLQTVFRCKICKQQYEKDWCKADESTCFFCHRYSPTLHTRMMILRDMEWCYIRSGSEDRNQYYHIFNKNLHLWCNHFHISQTKEEYEYILDKFIE</sequence>
<protein>
    <submittedName>
        <fullName evidence="1">Uncharacterized protein</fullName>
    </submittedName>
</protein>
<name>A0A6C0KVA4_9ZZZZ</name>
<evidence type="ECO:0000313" key="1">
    <source>
        <dbReference type="EMBL" id="QHU20630.1"/>
    </source>
</evidence>
<organism evidence="1">
    <name type="scientific">viral metagenome</name>
    <dbReference type="NCBI Taxonomy" id="1070528"/>
    <lineage>
        <taxon>unclassified sequences</taxon>
        <taxon>metagenomes</taxon>
        <taxon>organismal metagenomes</taxon>
    </lineage>
</organism>
<reference evidence="1" key="1">
    <citation type="journal article" date="2020" name="Nature">
        <title>Giant virus diversity and host interactions through global metagenomics.</title>
        <authorList>
            <person name="Schulz F."/>
            <person name="Roux S."/>
            <person name="Paez-Espino D."/>
            <person name="Jungbluth S."/>
            <person name="Walsh D.A."/>
            <person name="Denef V.J."/>
            <person name="McMahon K.D."/>
            <person name="Konstantinidis K.T."/>
            <person name="Eloe-Fadrosh E.A."/>
            <person name="Kyrpides N.C."/>
            <person name="Woyke T."/>
        </authorList>
    </citation>
    <scope>NUCLEOTIDE SEQUENCE</scope>
    <source>
        <strain evidence="1">GVMAG-S-3300013093-109</strain>
    </source>
</reference>
<accession>A0A6C0KVA4</accession>
<dbReference type="AlphaFoldDB" id="A0A6C0KVA4"/>
<dbReference type="EMBL" id="MN740970">
    <property type="protein sequence ID" value="QHU20630.1"/>
    <property type="molecule type" value="Genomic_DNA"/>
</dbReference>
<proteinExistence type="predicted"/>